<proteinExistence type="predicted"/>
<reference evidence="1" key="1">
    <citation type="submission" date="2018-06" db="EMBL/GenBank/DDBJ databases">
        <authorList>
            <person name="Zhirakovskaya E."/>
        </authorList>
    </citation>
    <scope>NUCLEOTIDE SEQUENCE</scope>
</reference>
<name>A0A3B0TF23_9ZZZZ</name>
<accession>A0A3B0TF23</accession>
<evidence type="ECO:0000313" key="1">
    <source>
        <dbReference type="EMBL" id="VAW16548.1"/>
    </source>
</evidence>
<organism evidence="1">
    <name type="scientific">hydrothermal vent metagenome</name>
    <dbReference type="NCBI Taxonomy" id="652676"/>
    <lineage>
        <taxon>unclassified sequences</taxon>
        <taxon>metagenomes</taxon>
        <taxon>ecological metagenomes</taxon>
    </lineage>
</organism>
<dbReference type="EMBL" id="UOEL01000133">
    <property type="protein sequence ID" value="VAW16548.1"/>
    <property type="molecule type" value="Genomic_DNA"/>
</dbReference>
<gene>
    <name evidence="1" type="ORF">MNBD_BACTEROID03-690</name>
</gene>
<protein>
    <submittedName>
        <fullName evidence="1">Uncharacterized protein</fullName>
    </submittedName>
</protein>
<sequence length="58" mass="6686">MSKNDYPSVNEEFLLDKIRNSSKIDSSTYKKIGTSYSFLIIGDKPIYITSSNNSFLKW</sequence>
<dbReference type="AlphaFoldDB" id="A0A3B0TF23"/>